<sequence length="357" mass="41221">MARFKCEVRDMFARNDQRLSLKEQERLLTRLGQLLSQGYSFLQALDVMFSSCQGKERDVIKRLEYMISAGMSLMEAFHKSSFSTDVVLMIAQAETHGNLAHALEKASEWKRRQLRFKAELRKALTYPFILFVVLLLIAYLLFQVVIPQFSYMFDVYNIDVPMSTTIILSFVGTVEQHFVPIIFSLLLVFSAVLISWKKGVVQDRMAQAVARCPRIKRWSKIFFTIMFCSQLGYLLQANVPLFHAIHKVIHTTSSQHLKTTLKHIEEALMQGKRLSEALKQESLFVPELSAVVYHAEKNGQLAQQLVTYGQYLESEVLDRWLEQLKWIEPVLLLVVGLVTSYLFLALFRPVFQLIEAL</sequence>
<dbReference type="InterPro" id="IPR018076">
    <property type="entry name" value="T2SS_GspF_dom"/>
</dbReference>
<keyword evidence="5 7" id="KW-1133">Transmembrane helix</keyword>
<feature type="transmembrane region" description="Helical" evidence="7">
    <location>
        <begin position="178"/>
        <end position="196"/>
    </location>
</feature>
<dbReference type="Proteomes" id="UP001232445">
    <property type="component" value="Unassembled WGS sequence"/>
</dbReference>
<organism evidence="9 10">
    <name type="scientific">Caldalkalibacillus uzonensis</name>
    <dbReference type="NCBI Taxonomy" id="353224"/>
    <lineage>
        <taxon>Bacteria</taxon>
        <taxon>Bacillati</taxon>
        <taxon>Bacillota</taxon>
        <taxon>Bacilli</taxon>
        <taxon>Bacillales</taxon>
        <taxon>Bacillaceae</taxon>
        <taxon>Caldalkalibacillus</taxon>
    </lineage>
</organism>
<dbReference type="PANTHER" id="PTHR30012:SF0">
    <property type="entry name" value="TYPE II SECRETION SYSTEM PROTEIN F-RELATED"/>
    <property type="match status" value="1"/>
</dbReference>
<dbReference type="PANTHER" id="PTHR30012">
    <property type="entry name" value="GENERAL SECRETION PATHWAY PROTEIN"/>
    <property type="match status" value="1"/>
</dbReference>
<feature type="domain" description="Type II secretion system protein GspF" evidence="8">
    <location>
        <begin position="28"/>
        <end position="147"/>
    </location>
</feature>
<keyword evidence="10" id="KW-1185">Reference proteome</keyword>
<reference evidence="9 10" key="1">
    <citation type="submission" date="2023-07" db="EMBL/GenBank/DDBJ databases">
        <title>Genomic Encyclopedia of Type Strains, Phase IV (KMG-IV): sequencing the most valuable type-strain genomes for metagenomic binning, comparative biology and taxonomic classification.</title>
        <authorList>
            <person name="Goeker M."/>
        </authorList>
    </citation>
    <scope>NUCLEOTIDE SEQUENCE [LARGE SCALE GENOMIC DNA]</scope>
    <source>
        <strain evidence="9 10">DSM 17740</strain>
    </source>
</reference>
<evidence type="ECO:0000256" key="2">
    <source>
        <dbReference type="ARBA" id="ARBA00005745"/>
    </source>
</evidence>
<evidence type="ECO:0000256" key="3">
    <source>
        <dbReference type="ARBA" id="ARBA00022475"/>
    </source>
</evidence>
<protein>
    <submittedName>
        <fullName evidence="9">Type II secretory pathway component PulF</fullName>
    </submittedName>
</protein>
<comment type="subcellular location">
    <subcellularLocation>
        <location evidence="1">Cell membrane</location>
        <topology evidence="1">Multi-pass membrane protein</topology>
    </subcellularLocation>
</comment>
<evidence type="ECO:0000313" key="9">
    <source>
        <dbReference type="EMBL" id="MDQ0337686.1"/>
    </source>
</evidence>
<dbReference type="PRINTS" id="PR00812">
    <property type="entry name" value="BCTERIALGSPF"/>
</dbReference>
<evidence type="ECO:0000256" key="4">
    <source>
        <dbReference type="ARBA" id="ARBA00022692"/>
    </source>
</evidence>
<name>A0ABU0CMP3_9BACI</name>
<evidence type="ECO:0000256" key="7">
    <source>
        <dbReference type="SAM" id="Phobius"/>
    </source>
</evidence>
<comment type="similarity">
    <text evidence="2">Belongs to the GSP F family.</text>
</comment>
<dbReference type="InterPro" id="IPR003004">
    <property type="entry name" value="GspF/PilC"/>
</dbReference>
<dbReference type="RefSeq" id="WP_307334970.1">
    <property type="nucleotide sequence ID" value="NZ_JAUSUQ010000001.1"/>
</dbReference>
<evidence type="ECO:0000313" key="10">
    <source>
        <dbReference type="Proteomes" id="UP001232445"/>
    </source>
</evidence>
<dbReference type="InterPro" id="IPR042094">
    <property type="entry name" value="T2SS_GspF_sf"/>
</dbReference>
<evidence type="ECO:0000256" key="6">
    <source>
        <dbReference type="ARBA" id="ARBA00023136"/>
    </source>
</evidence>
<keyword evidence="6 7" id="KW-0472">Membrane</keyword>
<evidence type="ECO:0000256" key="5">
    <source>
        <dbReference type="ARBA" id="ARBA00022989"/>
    </source>
</evidence>
<feature type="transmembrane region" description="Helical" evidence="7">
    <location>
        <begin position="326"/>
        <end position="347"/>
    </location>
</feature>
<accession>A0ABU0CMP3</accession>
<gene>
    <name evidence="9" type="ORF">J2S00_000456</name>
</gene>
<comment type="caution">
    <text evidence="9">The sequence shown here is derived from an EMBL/GenBank/DDBJ whole genome shotgun (WGS) entry which is preliminary data.</text>
</comment>
<evidence type="ECO:0000259" key="8">
    <source>
        <dbReference type="Pfam" id="PF00482"/>
    </source>
</evidence>
<keyword evidence="3" id="KW-1003">Cell membrane</keyword>
<dbReference type="Pfam" id="PF00482">
    <property type="entry name" value="T2SSF"/>
    <property type="match status" value="2"/>
</dbReference>
<dbReference type="Gene3D" id="1.20.81.30">
    <property type="entry name" value="Type II secretion system (T2SS), domain F"/>
    <property type="match status" value="2"/>
</dbReference>
<proteinExistence type="inferred from homology"/>
<feature type="domain" description="Type II secretion system protein GspF" evidence="8">
    <location>
        <begin position="227"/>
        <end position="347"/>
    </location>
</feature>
<feature type="transmembrane region" description="Helical" evidence="7">
    <location>
        <begin position="123"/>
        <end position="146"/>
    </location>
</feature>
<evidence type="ECO:0000256" key="1">
    <source>
        <dbReference type="ARBA" id="ARBA00004651"/>
    </source>
</evidence>
<dbReference type="EMBL" id="JAUSUQ010000001">
    <property type="protein sequence ID" value="MDQ0337686.1"/>
    <property type="molecule type" value="Genomic_DNA"/>
</dbReference>
<keyword evidence="4 7" id="KW-0812">Transmembrane</keyword>